<proteinExistence type="predicted"/>
<evidence type="ECO:0000313" key="4">
    <source>
        <dbReference type="Proteomes" id="UP000002488"/>
    </source>
</evidence>
<evidence type="ECO:0000256" key="1">
    <source>
        <dbReference type="PROSITE-ProRule" id="PRU00023"/>
    </source>
</evidence>
<dbReference type="PROSITE" id="PS50297">
    <property type="entry name" value="ANK_REP_REGION"/>
    <property type="match status" value="1"/>
</dbReference>
<dbReference type="PROSITE" id="PS50088">
    <property type="entry name" value="ANK_REPEAT"/>
    <property type="match status" value="1"/>
</dbReference>
<feature type="repeat" description="ANK" evidence="1">
    <location>
        <begin position="56"/>
        <end position="88"/>
    </location>
</feature>
<dbReference type="InterPro" id="IPR002110">
    <property type="entry name" value="Ankyrin_rpt"/>
</dbReference>
<accession>C6LSV9</accession>
<dbReference type="OrthoDB" id="194358at2759"/>
<feature type="region of interest" description="Disordered" evidence="2">
    <location>
        <begin position="386"/>
        <end position="410"/>
    </location>
</feature>
<dbReference type="AlphaFoldDB" id="C6LSV9"/>
<feature type="compositionally biased region" description="Basic and acidic residues" evidence="2">
    <location>
        <begin position="386"/>
        <end position="398"/>
    </location>
</feature>
<name>C6LSV9_GIAIB</name>
<dbReference type="SMART" id="SM00248">
    <property type="entry name" value="ANK"/>
    <property type="match status" value="4"/>
</dbReference>
<reference evidence="3 4" key="1">
    <citation type="journal article" date="2009" name="PLoS Pathog.">
        <title>Draft genome sequencing of giardia intestinalis assemblage B isolate GS: is human giardiasis caused by two different species?</title>
        <authorList>
            <person name="Franzen O."/>
            <person name="Jerlstrom-Hultqvist J."/>
            <person name="Castro E."/>
            <person name="Sherwood E."/>
            <person name="Ankarklev J."/>
            <person name="Reiner D.S."/>
            <person name="Palm D."/>
            <person name="Andersson J.O."/>
            <person name="Andersson B."/>
            <person name="Svard S.G."/>
        </authorList>
    </citation>
    <scope>NUCLEOTIDE SEQUENCE [LARGE SCALE GENOMIC DNA]</scope>
    <source>
        <strain evidence="4">ATCC 50581 / GS clone H7</strain>
    </source>
</reference>
<comment type="caution">
    <text evidence="3">The sequence shown here is derived from an EMBL/GenBank/DDBJ whole genome shotgun (WGS) entry which is preliminary data.</text>
</comment>
<protein>
    <submittedName>
        <fullName evidence="3">Uncharacterized protein</fullName>
    </submittedName>
</protein>
<dbReference type="Pfam" id="PF12796">
    <property type="entry name" value="Ank_2"/>
    <property type="match status" value="2"/>
</dbReference>
<dbReference type="OMA" id="CMIDSTN"/>
<feature type="compositionally biased region" description="Polar residues" evidence="2">
    <location>
        <begin position="400"/>
        <end position="410"/>
    </location>
</feature>
<dbReference type="VEuPathDB" id="GiardiaDB:GL50581_1852"/>
<gene>
    <name evidence="3" type="ORF">GL50581_1852</name>
</gene>
<dbReference type="InterPro" id="IPR036770">
    <property type="entry name" value="Ankyrin_rpt-contain_sf"/>
</dbReference>
<sequence length="462" mass="51507">MGICSRPRKTGAARGADPSWFSACSDNKVDVVNAYLGKYKGCFDRRDTDVNIKIYKGFSGLHYACMNGALDVVKVLLEYEYGLYTQTEAVLTMATISSGNTKFKCAAGTSPLMIAIISGNMEVALEILNFANSKGEDILKRMVGIQNGRGQTALMCFCMIDSTNVLKFLYAHQKLLMRYEIGAETVEGLTALQIAATFGRNYVLDSVCKTLLKLDTSSLSDLEFKIDFVKALLKRDKSGRDIFYYVENTVQYEHFSTSLQNKQACKVTLLSIFKDVVLWLITDPVDKAKELIESGNRLDYSVYYLSDALVINTTNEDFLINSKITSDQRVLELANKLDCYVNCCQLLKQNPDEILLGIARTYLDENGELVIKPELSIVSTFGQQDAGHDRTSLKHARQESGMSTTSEDSHTVSNFEAIRNATSHRLYLNEQGMLVLHSPQGNDLSLNASYISHQQPIDDLDN</sequence>
<dbReference type="SUPFAM" id="SSF48403">
    <property type="entry name" value="Ankyrin repeat"/>
    <property type="match status" value="1"/>
</dbReference>
<organism evidence="3 4">
    <name type="scientific">Giardia intestinalis (strain ATCC 50581 / GS clone H7)</name>
    <name type="common">Giardia lamblia</name>
    <dbReference type="NCBI Taxonomy" id="598745"/>
    <lineage>
        <taxon>Eukaryota</taxon>
        <taxon>Metamonada</taxon>
        <taxon>Diplomonadida</taxon>
        <taxon>Hexamitidae</taxon>
        <taxon>Giardiinae</taxon>
        <taxon>Giardia</taxon>
    </lineage>
</organism>
<dbReference type="EMBL" id="ACGJ01002213">
    <property type="protein sequence ID" value="EET00896.1"/>
    <property type="molecule type" value="Genomic_DNA"/>
</dbReference>
<evidence type="ECO:0000256" key="2">
    <source>
        <dbReference type="SAM" id="MobiDB-lite"/>
    </source>
</evidence>
<dbReference type="PANTHER" id="PTHR24120:SF4">
    <property type="entry name" value="GH07239P"/>
    <property type="match status" value="1"/>
</dbReference>
<dbReference type="Proteomes" id="UP000002488">
    <property type="component" value="Unassembled WGS sequence"/>
</dbReference>
<dbReference type="Gene3D" id="1.25.40.20">
    <property type="entry name" value="Ankyrin repeat-containing domain"/>
    <property type="match status" value="1"/>
</dbReference>
<dbReference type="PANTHER" id="PTHR24120">
    <property type="entry name" value="GH07239P"/>
    <property type="match status" value="1"/>
</dbReference>
<keyword evidence="1" id="KW-0040">ANK repeat</keyword>
<evidence type="ECO:0000313" key="3">
    <source>
        <dbReference type="EMBL" id="EET00896.1"/>
    </source>
</evidence>